<name>A0A9D4VJA4_PEA</name>
<protein>
    <recommendedName>
        <fullName evidence="4">Holocarboxylase synthetase</fullName>
    </recommendedName>
</protein>
<dbReference type="InterPro" id="IPR016549">
    <property type="entry name" value="UCP009193"/>
</dbReference>
<accession>A0A9D4VJA4</accession>
<dbReference type="PIRSF" id="PIRSF009193">
    <property type="entry name" value="UCP009193"/>
    <property type="match status" value="1"/>
</dbReference>
<comment type="caution">
    <text evidence="2">The sequence shown here is derived from an EMBL/GenBank/DDBJ whole genome shotgun (WGS) entry which is preliminary data.</text>
</comment>
<gene>
    <name evidence="2" type="ORF">KIW84_071350</name>
</gene>
<feature type="compositionally biased region" description="Low complexity" evidence="1">
    <location>
        <begin position="195"/>
        <end position="208"/>
    </location>
</feature>
<feature type="compositionally biased region" description="Polar residues" evidence="1">
    <location>
        <begin position="209"/>
        <end position="231"/>
    </location>
</feature>
<reference evidence="2 3" key="1">
    <citation type="journal article" date="2022" name="Nat. Genet.">
        <title>Improved pea reference genome and pan-genome highlight genomic features and evolutionary characteristics.</title>
        <authorList>
            <person name="Yang T."/>
            <person name="Liu R."/>
            <person name="Luo Y."/>
            <person name="Hu S."/>
            <person name="Wang D."/>
            <person name="Wang C."/>
            <person name="Pandey M.K."/>
            <person name="Ge S."/>
            <person name="Xu Q."/>
            <person name="Li N."/>
            <person name="Li G."/>
            <person name="Huang Y."/>
            <person name="Saxena R.K."/>
            <person name="Ji Y."/>
            <person name="Li M."/>
            <person name="Yan X."/>
            <person name="He Y."/>
            <person name="Liu Y."/>
            <person name="Wang X."/>
            <person name="Xiang C."/>
            <person name="Varshney R.K."/>
            <person name="Ding H."/>
            <person name="Gao S."/>
            <person name="Zong X."/>
        </authorList>
    </citation>
    <scope>NUCLEOTIDE SEQUENCE [LARGE SCALE GENOMIC DNA]</scope>
    <source>
        <strain evidence="2 3">cv. Zhongwan 6</strain>
    </source>
</reference>
<evidence type="ECO:0008006" key="4">
    <source>
        <dbReference type="Google" id="ProtNLM"/>
    </source>
</evidence>
<proteinExistence type="predicted"/>
<keyword evidence="3" id="KW-1185">Reference proteome</keyword>
<feature type="compositionally biased region" description="Basic and acidic residues" evidence="1">
    <location>
        <begin position="233"/>
        <end position="246"/>
    </location>
</feature>
<sequence length="246" mass="27376">RRYPPLFQSLASLSGKHRSNLSIKSINSSRSFDEMAKKRKSVENRLDEVDRTMYSTFCTTANSLSHLYTHAMNQQKLSFQAGERHALEKMYQWILRQQQEGMRVTTIDIVSHLQNELEYGTEESPVSPRQSIQQNSQSAIQTNFGASIQSNAFGSTVAGHAVRGGPTDQAKNSVFSNALSSPIRRSLQPYHLAQGSSPSSNLMSSGNGTRNNEMTYPSGQNRDTNSSNSSDCMDMHADSPSHDFPY</sequence>
<dbReference type="PANTHER" id="PTHR33675">
    <property type="entry name" value="NUCLEAR RECEPTOR FAMILY 2 GROUP C PROTEIN"/>
    <property type="match status" value="1"/>
</dbReference>
<organism evidence="2 3">
    <name type="scientific">Pisum sativum</name>
    <name type="common">Garden pea</name>
    <name type="synonym">Lathyrus oleraceus</name>
    <dbReference type="NCBI Taxonomy" id="3888"/>
    <lineage>
        <taxon>Eukaryota</taxon>
        <taxon>Viridiplantae</taxon>
        <taxon>Streptophyta</taxon>
        <taxon>Embryophyta</taxon>
        <taxon>Tracheophyta</taxon>
        <taxon>Spermatophyta</taxon>
        <taxon>Magnoliopsida</taxon>
        <taxon>eudicotyledons</taxon>
        <taxon>Gunneridae</taxon>
        <taxon>Pentapetalae</taxon>
        <taxon>rosids</taxon>
        <taxon>fabids</taxon>
        <taxon>Fabales</taxon>
        <taxon>Fabaceae</taxon>
        <taxon>Papilionoideae</taxon>
        <taxon>50 kb inversion clade</taxon>
        <taxon>NPAAA clade</taxon>
        <taxon>Hologalegina</taxon>
        <taxon>IRL clade</taxon>
        <taxon>Fabeae</taxon>
        <taxon>Lathyrus</taxon>
    </lineage>
</organism>
<evidence type="ECO:0000313" key="3">
    <source>
        <dbReference type="Proteomes" id="UP001058974"/>
    </source>
</evidence>
<evidence type="ECO:0000256" key="1">
    <source>
        <dbReference type="SAM" id="MobiDB-lite"/>
    </source>
</evidence>
<feature type="region of interest" description="Disordered" evidence="1">
    <location>
        <begin position="190"/>
        <end position="246"/>
    </location>
</feature>
<dbReference type="Proteomes" id="UP001058974">
    <property type="component" value="Chromosome 7"/>
</dbReference>
<dbReference type="AlphaFoldDB" id="A0A9D4VJA4"/>
<feature type="non-terminal residue" evidence="2">
    <location>
        <position position="246"/>
    </location>
</feature>
<evidence type="ECO:0000313" key="2">
    <source>
        <dbReference type="EMBL" id="KAI5384303.1"/>
    </source>
</evidence>
<dbReference type="PANTHER" id="PTHR33675:SF1">
    <property type="entry name" value="HOLOCARBOXYLASE SYNTHETASE"/>
    <property type="match status" value="1"/>
</dbReference>
<dbReference type="EMBL" id="JAMSHJ010000007">
    <property type="protein sequence ID" value="KAI5384303.1"/>
    <property type="molecule type" value="Genomic_DNA"/>
</dbReference>
<dbReference type="Gramene" id="Psat07G0135000-T1">
    <property type="protein sequence ID" value="KAI5384303.1"/>
    <property type="gene ID" value="KIW84_071350"/>
</dbReference>